<dbReference type="InParanoid" id="A2FUW4"/>
<dbReference type="PANTHER" id="PTHR46155">
    <property type="entry name" value="BIFUNCTIONAL INHIBITOR/LIPID-TRANSFER PROTEIN/SEED STORAGE 2S ALBUMIN SUPERFAMILY PROTEIN"/>
    <property type="match status" value="1"/>
</dbReference>
<accession>A2FUW4</accession>
<reference evidence="1" key="1">
    <citation type="submission" date="2006-10" db="EMBL/GenBank/DDBJ databases">
        <authorList>
            <person name="Amadeo P."/>
            <person name="Zhao Q."/>
            <person name="Wortman J."/>
            <person name="Fraser-Liggett C."/>
            <person name="Carlton J."/>
        </authorList>
    </citation>
    <scope>NUCLEOTIDE SEQUENCE</scope>
    <source>
        <strain evidence="1">G3</strain>
    </source>
</reference>
<evidence type="ECO:0000313" key="2">
    <source>
        <dbReference type="Proteomes" id="UP000001542"/>
    </source>
</evidence>
<dbReference type="PANTHER" id="PTHR46155:SF1">
    <property type="entry name" value="BIFUNCTIONAL INHIBITOR_LIPID-TRANSFER PROTEIN_SEED STORAGE 2S ALBUMIN SUPERFAMILY PROTEIN"/>
    <property type="match status" value="1"/>
</dbReference>
<protein>
    <submittedName>
        <fullName evidence="1">Uncharacterized protein</fullName>
    </submittedName>
</protein>
<proteinExistence type="predicted"/>
<evidence type="ECO:0000313" key="1">
    <source>
        <dbReference type="EMBL" id="EAX91315.1"/>
    </source>
</evidence>
<keyword evidence="2" id="KW-1185">Reference proteome</keyword>
<dbReference type="VEuPathDB" id="TrichDB:TVAG_065310"/>
<dbReference type="OrthoDB" id="1870062at2759"/>
<reference evidence="1" key="2">
    <citation type="journal article" date="2007" name="Science">
        <title>Draft genome sequence of the sexually transmitted pathogen Trichomonas vaginalis.</title>
        <authorList>
            <person name="Carlton J.M."/>
            <person name="Hirt R.P."/>
            <person name="Silva J.C."/>
            <person name="Delcher A.L."/>
            <person name="Schatz M."/>
            <person name="Zhao Q."/>
            <person name="Wortman J.R."/>
            <person name="Bidwell S.L."/>
            <person name="Alsmark U.C.M."/>
            <person name="Besteiro S."/>
            <person name="Sicheritz-Ponten T."/>
            <person name="Noel C.J."/>
            <person name="Dacks J.B."/>
            <person name="Foster P.G."/>
            <person name="Simillion C."/>
            <person name="Van de Peer Y."/>
            <person name="Miranda-Saavedra D."/>
            <person name="Barton G.J."/>
            <person name="Westrop G.D."/>
            <person name="Mueller S."/>
            <person name="Dessi D."/>
            <person name="Fiori P.L."/>
            <person name="Ren Q."/>
            <person name="Paulsen I."/>
            <person name="Zhang H."/>
            <person name="Bastida-Corcuera F.D."/>
            <person name="Simoes-Barbosa A."/>
            <person name="Brown M.T."/>
            <person name="Hayes R.D."/>
            <person name="Mukherjee M."/>
            <person name="Okumura C.Y."/>
            <person name="Schneider R."/>
            <person name="Smith A.J."/>
            <person name="Vanacova S."/>
            <person name="Villalvazo M."/>
            <person name="Haas B.J."/>
            <person name="Pertea M."/>
            <person name="Feldblyum T.V."/>
            <person name="Utterback T.R."/>
            <person name="Shu C.L."/>
            <person name="Osoegawa K."/>
            <person name="de Jong P.J."/>
            <person name="Hrdy I."/>
            <person name="Horvathova L."/>
            <person name="Zubacova Z."/>
            <person name="Dolezal P."/>
            <person name="Malik S.B."/>
            <person name="Logsdon J.M. Jr."/>
            <person name="Henze K."/>
            <person name="Gupta A."/>
            <person name="Wang C.C."/>
            <person name="Dunne R.L."/>
            <person name="Upcroft J.A."/>
            <person name="Upcroft P."/>
            <person name="White O."/>
            <person name="Salzberg S.L."/>
            <person name="Tang P."/>
            <person name="Chiu C.-H."/>
            <person name="Lee Y.-S."/>
            <person name="Embley T.M."/>
            <person name="Coombs G.H."/>
            <person name="Mottram J.C."/>
            <person name="Tachezy J."/>
            <person name="Fraser-Liggett C.M."/>
            <person name="Johnson P.J."/>
        </authorList>
    </citation>
    <scope>NUCLEOTIDE SEQUENCE [LARGE SCALE GENOMIC DNA]</scope>
    <source>
        <strain evidence="1">G3</strain>
    </source>
</reference>
<dbReference type="Proteomes" id="UP000001542">
    <property type="component" value="Unassembled WGS sequence"/>
</dbReference>
<dbReference type="AlphaFoldDB" id="A2FUW4"/>
<dbReference type="KEGG" id="tva:4749008"/>
<dbReference type="VEuPathDB" id="TrichDB:TVAGG3_1032930"/>
<dbReference type="EMBL" id="DS114044">
    <property type="protein sequence ID" value="EAX91315.1"/>
    <property type="molecule type" value="Genomic_DNA"/>
</dbReference>
<gene>
    <name evidence="1" type="ORF">TVAG_065310</name>
</gene>
<organism evidence="1 2">
    <name type="scientific">Trichomonas vaginalis (strain ATCC PRA-98 / G3)</name>
    <dbReference type="NCBI Taxonomy" id="412133"/>
    <lineage>
        <taxon>Eukaryota</taxon>
        <taxon>Metamonada</taxon>
        <taxon>Parabasalia</taxon>
        <taxon>Trichomonadida</taxon>
        <taxon>Trichomonadidae</taxon>
        <taxon>Trichomonas</taxon>
    </lineage>
</organism>
<dbReference type="RefSeq" id="XP_001304245.1">
    <property type="nucleotide sequence ID" value="XM_001304244.1"/>
</dbReference>
<sequence>MFSGLSRTEQELQFVDYDNIQQDLEADGRIDTAISFETLVTGTRTSRSYWKSLVKITNSKFQDCFAFGVALTFGSGGAVYAQQSCLYILESSFNSNKAATGGSIAVVNSRSVVEQATFTFDIAYQRAGSFYAISSDQLSEVDSDDAVISPINEISMIDSSFFMCQSNELYGAAYIYGSTNTYLHNVRFEKCTAKAPCGAIAISESTAFIDSCKFLGNACNVLPDIPNEINTFKSKMINKQKGIPSGGGAIIFSCIDQSKQLVSQNCCFNGNVANYPNLNTFNGAPSIGNDILFQGDAKWRSFQDIFSTDKDNAVAVDTTKTSSVTIDQYGTTFHTVDGVCVTENDVLDYPINSYESTSVVEESSISYDPISYADNTEINQKPDPATKFPNTPVIIGYVSYTLHPHSPEIQFPTPVETPASTAFETPFSTQETTPFLTAFETPFSTAFQTVGETPFNTAFSTAFETPFETPFETAHVTPFETAFQTAGETPFITAFKTEFETPFETAFSTAFETPFETAFITAFETPFSTAFQTAFETPYIKAFQTEFETPFNTVFETPYITEFDTPFETAFSTAFETPFSTAFETAFETPFITPESSALIPQTPFETAFETAVETPFSTAFLTEFETPFSTAFQTAYETPFETAFSTAFETAFETPFSTVFQTPYITEFETPFSTAFETAFETPFITPESSALIPRTPFETAFETAYETPFSTAFETAFETPFSTAFQTAFETPFSTAFKTEFQTPFETAFSTAHITPFETAFSTSHETPFGTAFETPFSTAFETAFSTAHETPFETSHETPFSTAFETAFETPFSTAHITPFETAFSTPLVSIHIKGTEALRASLPIICEFDTLQNR</sequence>
<name>A2FUW4_TRIV3</name>